<gene>
    <name evidence="1" type="ORF">PIIN_06707</name>
</gene>
<comment type="caution">
    <text evidence="1">The sequence shown here is derived from an EMBL/GenBank/DDBJ whole genome shotgun (WGS) entry which is preliminary data.</text>
</comment>
<dbReference type="InParanoid" id="G4TN71"/>
<proteinExistence type="predicted"/>
<name>G4TN71_SERID</name>
<protein>
    <submittedName>
        <fullName evidence="1">Uncharacterized protein</fullName>
    </submittedName>
</protein>
<accession>G4TN71</accession>
<keyword evidence="2" id="KW-1185">Reference proteome</keyword>
<reference evidence="1 2" key="1">
    <citation type="journal article" date="2011" name="PLoS Pathog.">
        <title>Endophytic Life Strategies Decoded by Genome and Transcriptome Analyses of the Mutualistic Root Symbiont Piriformospora indica.</title>
        <authorList>
            <person name="Zuccaro A."/>
            <person name="Lahrmann U."/>
            <person name="Guldener U."/>
            <person name="Langen G."/>
            <person name="Pfiffi S."/>
            <person name="Biedenkopf D."/>
            <person name="Wong P."/>
            <person name="Samans B."/>
            <person name="Grimm C."/>
            <person name="Basiewicz M."/>
            <person name="Murat C."/>
            <person name="Martin F."/>
            <person name="Kogel K.H."/>
        </authorList>
    </citation>
    <scope>NUCLEOTIDE SEQUENCE [LARGE SCALE GENOMIC DNA]</scope>
    <source>
        <strain evidence="1 2">DSM 11827</strain>
    </source>
</reference>
<sequence length="279" mass="32186">MPETPRIPTLDEMKEQLSDIEIIRSIISRRIQLELNYRDGLRAILADCSIPKDHTLYPLLEPLTSQLKREIQISEEYYQPHEASLQQLSHEKSADQVILETMGEGIVLFTDCQIACNRIQTLQENPTGSPLNVDSTFENLTVPQLQRLKDDTDLRQTLHKHEQICAETKRWITNVLHPTLKQHQNLIDQTHDFVIKYTVQRIAATVALSKSASCCQSQVATLDRLLSPRKLHALYEEELQNPLLLPRIYTSPYGHQSRYPYIGIRAKDVREPTYNQPPD</sequence>
<dbReference type="EMBL" id="CAFZ01000182">
    <property type="protein sequence ID" value="CCA72769.1"/>
    <property type="molecule type" value="Genomic_DNA"/>
</dbReference>
<organism evidence="1 2">
    <name type="scientific">Serendipita indica (strain DSM 11827)</name>
    <name type="common">Root endophyte fungus</name>
    <name type="synonym">Piriformospora indica</name>
    <dbReference type="NCBI Taxonomy" id="1109443"/>
    <lineage>
        <taxon>Eukaryota</taxon>
        <taxon>Fungi</taxon>
        <taxon>Dikarya</taxon>
        <taxon>Basidiomycota</taxon>
        <taxon>Agaricomycotina</taxon>
        <taxon>Agaricomycetes</taxon>
        <taxon>Sebacinales</taxon>
        <taxon>Serendipitaceae</taxon>
        <taxon>Serendipita</taxon>
    </lineage>
</organism>
<dbReference type="AlphaFoldDB" id="G4TN71"/>
<evidence type="ECO:0000313" key="1">
    <source>
        <dbReference type="EMBL" id="CCA72769.1"/>
    </source>
</evidence>
<dbReference type="Proteomes" id="UP000007148">
    <property type="component" value="Unassembled WGS sequence"/>
</dbReference>
<dbReference type="HOGENOM" id="CLU_997895_0_0_1"/>
<evidence type="ECO:0000313" key="2">
    <source>
        <dbReference type="Proteomes" id="UP000007148"/>
    </source>
</evidence>